<accession>A0A7W4K1Q6</accession>
<comment type="caution">
    <text evidence="5">The sequence shown here is derived from an EMBL/GenBank/DDBJ whole genome shotgun (WGS) entry which is preliminary data.</text>
</comment>
<evidence type="ECO:0000313" key="6">
    <source>
        <dbReference type="Proteomes" id="UP000530320"/>
    </source>
</evidence>
<dbReference type="GO" id="GO:0016846">
    <property type="term" value="F:carbon-sulfur lyase activity"/>
    <property type="evidence" value="ECO:0007669"/>
    <property type="project" value="InterPro"/>
</dbReference>
<feature type="domain" description="CENP-V/GFA" evidence="4">
    <location>
        <begin position="2"/>
        <end position="102"/>
    </location>
</feature>
<keyword evidence="2" id="KW-0479">Metal-binding</keyword>
<evidence type="ECO:0000259" key="4">
    <source>
        <dbReference type="Pfam" id="PF04828"/>
    </source>
</evidence>
<evidence type="ECO:0000313" key="5">
    <source>
        <dbReference type="EMBL" id="MBB2198717.1"/>
    </source>
</evidence>
<comment type="similarity">
    <text evidence="1">Belongs to the Gfa family.</text>
</comment>
<evidence type="ECO:0000256" key="2">
    <source>
        <dbReference type="ARBA" id="ARBA00022723"/>
    </source>
</evidence>
<dbReference type="EMBL" id="JABEQP010000011">
    <property type="protein sequence ID" value="MBB2198717.1"/>
    <property type="molecule type" value="Genomic_DNA"/>
</dbReference>
<keyword evidence="3" id="KW-0862">Zinc</keyword>
<dbReference type="Proteomes" id="UP000530320">
    <property type="component" value="Unassembled WGS sequence"/>
</dbReference>
<organism evidence="5 6">
    <name type="scientific">Gluconacetobacter dulcium</name>
    <dbReference type="NCBI Taxonomy" id="2729096"/>
    <lineage>
        <taxon>Bacteria</taxon>
        <taxon>Pseudomonadati</taxon>
        <taxon>Pseudomonadota</taxon>
        <taxon>Alphaproteobacteria</taxon>
        <taxon>Acetobacterales</taxon>
        <taxon>Acetobacteraceae</taxon>
        <taxon>Gluconacetobacter</taxon>
    </lineage>
</organism>
<protein>
    <recommendedName>
        <fullName evidence="4">CENP-V/GFA domain-containing protein</fullName>
    </recommendedName>
</protein>
<evidence type="ECO:0000256" key="3">
    <source>
        <dbReference type="ARBA" id="ARBA00022833"/>
    </source>
</evidence>
<dbReference type="AlphaFoldDB" id="A0A7W4K1Q6"/>
<name>A0A7W4K1Q6_9PROT</name>
<sequence>MPTVRLKCHCTICQAFTASPYSDVVIIPGSEVTIQDEAALDFRNYKHHRWPPPNLKRGRCRHCDQAFIETWGAGVVEIAFIRAATFEYPELLPPVGAHVFYEHCIAKARDGVPKYRGYFSSQFAIGRLIMNAL</sequence>
<dbReference type="InterPro" id="IPR006913">
    <property type="entry name" value="CENP-V/GFA"/>
</dbReference>
<reference evidence="5 6" key="1">
    <citation type="submission" date="2020-04" db="EMBL/GenBank/DDBJ databases">
        <title>Description of novel Gluconacetobacter.</title>
        <authorList>
            <person name="Sombolestani A."/>
        </authorList>
    </citation>
    <scope>NUCLEOTIDE SEQUENCE [LARGE SCALE GENOMIC DNA]</scope>
    <source>
        <strain evidence="5 6">LMG 22058</strain>
    </source>
</reference>
<dbReference type="Gene3D" id="3.90.1590.10">
    <property type="entry name" value="glutathione-dependent formaldehyde- activating enzyme (gfa)"/>
    <property type="match status" value="1"/>
</dbReference>
<dbReference type="GO" id="GO:0046872">
    <property type="term" value="F:metal ion binding"/>
    <property type="evidence" value="ECO:0007669"/>
    <property type="project" value="UniProtKB-KW"/>
</dbReference>
<dbReference type="InterPro" id="IPR011057">
    <property type="entry name" value="Mss4-like_sf"/>
</dbReference>
<proteinExistence type="inferred from homology"/>
<dbReference type="Pfam" id="PF04828">
    <property type="entry name" value="GFA"/>
    <property type="match status" value="1"/>
</dbReference>
<gene>
    <name evidence="5" type="ORF">HLH44_14845</name>
</gene>
<dbReference type="SUPFAM" id="SSF51316">
    <property type="entry name" value="Mss4-like"/>
    <property type="match status" value="1"/>
</dbReference>
<evidence type="ECO:0000256" key="1">
    <source>
        <dbReference type="ARBA" id="ARBA00005495"/>
    </source>
</evidence>